<evidence type="ECO:0000313" key="2">
    <source>
        <dbReference type="EMBL" id="TWU17188.1"/>
    </source>
</evidence>
<dbReference type="Pfam" id="PF13385">
    <property type="entry name" value="Laminin_G_3"/>
    <property type="match status" value="1"/>
</dbReference>
<comment type="caution">
    <text evidence="2">The sequence shown here is derived from an EMBL/GenBank/DDBJ whole genome shotgun (WGS) entry which is preliminary data.</text>
</comment>
<accession>A0A5C6BZ96</accession>
<gene>
    <name evidence="2" type="ORF">Pla52o_53630</name>
</gene>
<reference evidence="2 3" key="1">
    <citation type="submission" date="2019-02" db="EMBL/GenBank/DDBJ databases">
        <title>Deep-cultivation of Planctomycetes and their phenomic and genomic characterization uncovers novel biology.</title>
        <authorList>
            <person name="Wiegand S."/>
            <person name="Jogler M."/>
            <person name="Boedeker C."/>
            <person name="Pinto D."/>
            <person name="Vollmers J."/>
            <person name="Rivas-Marin E."/>
            <person name="Kohn T."/>
            <person name="Peeters S.H."/>
            <person name="Heuer A."/>
            <person name="Rast P."/>
            <person name="Oberbeckmann S."/>
            <person name="Bunk B."/>
            <person name="Jeske O."/>
            <person name="Meyerdierks A."/>
            <person name="Storesund J.E."/>
            <person name="Kallscheuer N."/>
            <person name="Luecker S."/>
            <person name="Lage O.M."/>
            <person name="Pohl T."/>
            <person name="Merkel B.J."/>
            <person name="Hornburger P."/>
            <person name="Mueller R.-W."/>
            <person name="Bruemmer F."/>
            <person name="Labrenz M."/>
            <person name="Spormann A.M."/>
            <person name="Op Den Camp H."/>
            <person name="Overmann J."/>
            <person name="Amann R."/>
            <person name="Jetten M.S.M."/>
            <person name="Mascher T."/>
            <person name="Medema M.H."/>
            <person name="Devos D.P."/>
            <person name="Kaster A.-K."/>
            <person name="Ovreas L."/>
            <person name="Rohde M."/>
            <person name="Galperin M.Y."/>
            <person name="Jogler C."/>
        </authorList>
    </citation>
    <scope>NUCLEOTIDE SEQUENCE [LARGE SCALE GENOMIC DNA]</scope>
    <source>
        <strain evidence="2 3">Pla52o</strain>
    </source>
</reference>
<name>A0A5C6BZ96_9BACT</name>
<evidence type="ECO:0008006" key="4">
    <source>
        <dbReference type="Google" id="ProtNLM"/>
    </source>
</evidence>
<organism evidence="2 3">
    <name type="scientific">Novipirellula galeiformis</name>
    <dbReference type="NCBI Taxonomy" id="2528004"/>
    <lineage>
        <taxon>Bacteria</taxon>
        <taxon>Pseudomonadati</taxon>
        <taxon>Planctomycetota</taxon>
        <taxon>Planctomycetia</taxon>
        <taxon>Pirellulales</taxon>
        <taxon>Pirellulaceae</taxon>
        <taxon>Novipirellula</taxon>
    </lineage>
</organism>
<dbReference type="Gene3D" id="2.60.120.200">
    <property type="match status" value="2"/>
</dbReference>
<dbReference type="RefSeq" id="WP_146597281.1">
    <property type="nucleotide sequence ID" value="NZ_SJPT01000014.1"/>
</dbReference>
<dbReference type="EMBL" id="SJPT01000014">
    <property type="protein sequence ID" value="TWU17188.1"/>
    <property type="molecule type" value="Genomic_DNA"/>
</dbReference>
<evidence type="ECO:0000313" key="3">
    <source>
        <dbReference type="Proteomes" id="UP000316304"/>
    </source>
</evidence>
<dbReference type="InterPro" id="IPR013320">
    <property type="entry name" value="ConA-like_dom_sf"/>
</dbReference>
<evidence type="ECO:0000256" key="1">
    <source>
        <dbReference type="SAM" id="SignalP"/>
    </source>
</evidence>
<dbReference type="AlphaFoldDB" id="A0A5C6BZ96"/>
<dbReference type="SUPFAM" id="SSF49899">
    <property type="entry name" value="Concanavalin A-like lectins/glucanases"/>
    <property type="match status" value="2"/>
</dbReference>
<dbReference type="SUPFAM" id="SSF50965">
    <property type="entry name" value="Galactose oxidase, central domain"/>
    <property type="match status" value="1"/>
</dbReference>
<dbReference type="InterPro" id="IPR011043">
    <property type="entry name" value="Gal_Oxase/kelch_b-propeller"/>
</dbReference>
<dbReference type="Proteomes" id="UP000316304">
    <property type="component" value="Unassembled WGS sequence"/>
</dbReference>
<feature type="signal peptide" evidence="1">
    <location>
        <begin position="1"/>
        <end position="25"/>
    </location>
</feature>
<protein>
    <recommendedName>
        <fullName evidence="4">LamG-like jellyroll fold domain-containing protein</fullName>
    </recommendedName>
</protein>
<proteinExistence type="predicted"/>
<dbReference type="OrthoDB" id="2806980at2"/>
<keyword evidence="1" id="KW-0732">Signal</keyword>
<dbReference type="SUPFAM" id="SSF101898">
    <property type="entry name" value="NHL repeat"/>
    <property type="match status" value="1"/>
</dbReference>
<feature type="chain" id="PRO_5022838911" description="LamG-like jellyroll fold domain-containing protein" evidence="1">
    <location>
        <begin position="26"/>
        <end position="552"/>
    </location>
</feature>
<sequence precursor="true">MNLLRFGLRFASLALVLIGSSRLPADDGLVAHWKFAGDAKDSSKNALHAKNHGVDFVSSGPNENSHGGARFDGRGQYLEVDDAKSLDVGTGNFSIAVWVHTEQSLDDLPGNLLSKYDPQSRRGFQLSIDSRPGVTSSQSNAGQLHFGIDNGKSEAKWTDHGRLGNAVLVYGMAVHDGQLFAGTCVPGNEAGRVYRFDGESWTDCGAPDACNAVSSMAVFQGDLYVGVSKYRLGGSSLAESENPNLGGKVYRYVADGKWESCGSLPDVEAINGMVVFRDKLYASSMYAPAGFFRYEGGTQWTSCGTPDGKRVEALGVYNGHIYASGYDEGAVYRYDGQSWAHMGLIEDATQTYGFAVHHGELYVSEWPHAKVYRFAGPDNWGFAGRAGEEKETMPLAVYNGKMYVGTLPTGEVYRFDNGPTWTQVGRLDFTPDVRYRRVWSMAVFQGRLFAGALPSGRVHSIEVGKNVTHDHALRPGWRHIAAVKGDDQLSLFVDGKLVSRSSKFDATDFDLSNDQPLKIGFGAQDYFNGRLRDLRIYSRAVDPQEIAELAGK</sequence>
<keyword evidence="3" id="KW-1185">Reference proteome</keyword>